<evidence type="ECO:0000259" key="1">
    <source>
        <dbReference type="PROSITE" id="PS50213"/>
    </source>
</evidence>
<evidence type="ECO:0000313" key="3">
    <source>
        <dbReference type="Proteomes" id="UP000308196"/>
    </source>
</evidence>
<dbReference type="SUPFAM" id="SSF82153">
    <property type="entry name" value="FAS1 domain"/>
    <property type="match status" value="2"/>
</dbReference>
<proteinExistence type="predicted"/>
<dbReference type="InterPro" id="IPR050904">
    <property type="entry name" value="Adhesion/Biosynth-related"/>
</dbReference>
<dbReference type="Proteomes" id="UP000308196">
    <property type="component" value="Chromosome"/>
</dbReference>
<dbReference type="PANTHER" id="PTHR10900:SF77">
    <property type="entry name" value="FI19380P1"/>
    <property type="match status" value="1"/>
</dbReference>
<dbReference type="RefSeq" id="WP_028071990.1">
    <property type="nucleotide sequence ID" value="NZ_LR590484.1"/>
</dbReference>
<dbReference type="STRING" id="1123265.GCA_000686625_01006"/>
<dbReference type="AlphaFoldDB" id="A0A4U9V2Y5"/>
<dbReference type="GeneID" id="78462866"/>
<dbReference type="Gene3D" id="2.30.180.10">
    <property type="entry name" value="FAS1 domain"/>
    <property type="match status" value="2"/>
</dbReference>
<dbReference type="PROSITE" id="PS51257">
    <property type="entry name" value="PROKAR_LIPOPROTEIN"/>
    <property type="match status" value="1"/>
</dbReference>
<reference evidence="2 3" key="1">
    <citation type="submission" date="2019-05" db="EMBL/GenBank/DDBJ databases">
        <authorList>
            <consortium name="Pathogen Informatics"/>
        </authorList>
    </citation>
    <scope>NUCLEOTIDE SEQUENCE [LARGE SCALE GENOMIC DNA]</scope>
    <source>
        <strain evidence="2 3">NCTC11429</strain>
    </source>
</reference>
<dbReference type="KEGG" id="stha:NCTC11429_02138"/>
<sequence>MKRNFRKQYWLVETWFVLFVALIFSCQKEKYRISTTDEVNITGYLEAHETDYSLLTEILYRSKTAGYLGAYGTYTLFAPNNESINAWIKDNGRTALSDFTDAQLLDFVKYHVVRDTVGSTRFTDGKIKTASLLGEYLYTDVQNGVYRVNKSAKIIRSNISCGNGIIHSIDKVLVPPAQSLAELIESNPRYSIFARALKETGFYDTLSYQRGQTVEEGKRFQTAIVESDSVLQLQGIKSYADMKAAYSQTGDVKNHKDSLWLYVAYHLSNDIKFLEDIVAANTIYTLAPKEIISTKLLGAQILLNDDVFNGVHEAGAEINRVQSDVLASNGVLHEAKQTFKIKVRQQVPVYFDIATSPELTNALGSTYLNSNKALVANGATIANSFAFNSLTVSTIGTNGYYYYKALETKRPYANGDLLSLSLCANNSARAKWIEFKTPYLVKGRYKVWVCYAQHGDAPEIQATFNPGKGDEQILPNTIILNQNLTASGVSDLANPNADNLMLAQGYKRYMATVGDYNANNITGGLKPKSGSEASLNVGRLAGIINVETTDRHIIRFEAIKDKKCGSNTVYLDMIQFIPADDLEQNYPRFHQISGELFYRPK</sequence>
<dbReference type="InterPro" id="IPR036378">
    <property type="entry name" value="FAS1_dom_sf"/>
</dbReference>
<feature type="domain" description="FAS1" evidence="1">
    <location>
        <begin position="39"/>
        <end position="173"/>
    </location>
</feature>
<dbReference type="PANTHER" id="PTHR10900">
    <property type="entry name" value="PERIOSTIN-RELATED"/>
    <property type="match status" value="1"/>
</dbReference>
<feature type="domain" description="FAS1" evidence="1">
    <location>
        <begin position="177"/>
        <end position="339"/>
    </location>
</feature>
<gene>
    <name evidence="2" type="ORF">NCTC11429_02138</name>
</gene>
<protein>
    <submittedName>
        <fullName evidence="2">Fasciclin domain</fullName>
    </submittedName>
</protein>
<organism evidence="2 3">
    <name type="scientific">Sphingobacterium thalpophilum</name>
    <dbReference type="NCBI Taxonomy" id="259"/>
    <lineage>
        <taxon>Bacteria</taxon>
        <taxon>Pseudomonadati</taxon>
        <taxon>Bacteroidota</taxon>
        <taxon>Sphingobacteriia</taxon>
        <taxon>Sphingobacteriales</taxon>
        <taxon>Sphingobacteriaceae</taxon>
        <taxon>Sphingobacterium</taxon>
    </lineage>
</organism>
<dbReference type="EMBL" id="LR590484">
    <property type="protein sequence ID" value="VTR39172.1"/>
    <property type="molecule type" value="Genomic_DNA"/>
</dbReference>
<dbReference type="Pfam" id="PF02469">
    <property type="entry name" value="Fasciclin"/>
    <property type="match status" value="1"/>
</dbReference>
<dbReference type="SMART" id="SM00554">
    <property type="entry name" value="FAS1"/>
    <property type="match status" value="1"/>
</dbReference>
<name>A0A4U9V2Y5_9SPHI</name>
<dbReference type="PROSITE" id="PS50213">
    <property type="entry name" value="FAS1"/>
    <property type="match status" value="2"/>
</dbReference>
<dbReference type="InterPro" id="IPR000782">
    <property type="entry name" value="FAS1_domain"/>
</dbReference>
<evidence type="ECO:0000313" key="2">
    <source>
        <dbReference type="EMBL" id="VTR39172.1"/>
    </source>
</evidence>
<accession>A0A4U9V2Y5</accession>